<organism evidence="3 4">
    <name type="scientific">Polypedilum vanderplanki</name>
    <name type="common">Sleeping chironomid midge</name>
    <dbReference type="NCBI Taxonomy" id="319348"/>
    <lineage>
        <taxon>Eukaryota</taxon>
        <taxon>Metazoa</taxon>
        <taxon>Ecdysozoa</taxon>
        <taxon>Arthropoda</taxon>
        <taxon>Hexapoda</taxon>
        <taxon>Insecta</taxon>
        <taxon>Pterygota</taxon>
        <taxon>Neoptera</taxon>
        <taxon>Endopterygota</taxon>
        <taxon>Diptera</taxon>
        <taxon>Nematocera</taxon>
        <taxon>Chironomoidea</taxon>
        <taxon>Chironomidae</taxon>
        <taxon>Chironominae</taxon>
        <taxon>Polypedilum</taxon>
        <taxon>Polypedilum</taxon>
    </lineage>
</organism>
<dbReference type="Proteomes" id="UP001107558">
    <property type="component" value="Chromosome 1"/>
</dbReference>
<evidence type="ECO:0000313" key="4">
    <source>
        <dbReference type="Proteomes" id="UP001107558"/>
    </source>
</evidence>
<evidence type="ECO:0000256" key="1">
    <source>
        <dbReference type="SAM" id="SignalP"/>
    </source>
</evidence>
<dbReference type="OrthoDB" id="7787088at2759"/>
<sequence length="97" mass="11685">MKFLIFVFLSAFTVGFLSETIEERWVQYKIDQNKNYLPEDDKKHFEIFKNNVKIIDEHNVKFNNGESTYQMGLNQFTDMDPKEYSTYYGGLRNPRRL</sequence>
<dbReference type="AlphaFoldDB" id="A0A9J6CSD8"/>
<dbReference type="InterPro" id="IPR038765">
    <property type="entry name" value="Papain-like_cys_pep_sf"/>
</dbReference>
<feature type="signal peptide" evidence="1">
    <location>
        <begin position="1"/>
        <end position="18"/>
    </location>
</feature>
<dbReference type="Pfam" id="PF08246">
    <property type="entry name" value="Inhibitor_I29"/>
    <property type="match status" value="1"/>
</dbReference>
<reference evidence="3" key="1">
    <citation type="submission" date="2021-03" db="EMBL/GenBank/DDBJ databases">
        <title>Chromosome level genome of the anhydrobiotic midge Polypedilum vanderplanki.</title>
        <authorList>
            <person name="Yoshida Y."/>
            <person name="Kikawada T."/>
            <person name="Gusev O."/>
        </authorList>
    </citation>
    <scope>NUCLEOTIDE SEQUENCE</scope>
    <source>
        <strain evidence="3">NIAS01</strain>
        <tissue evidence="3">Whole body or cell culture</tissue>
    </source>
</reference>
<feature type="domain" description="Cathepsin propeptide inhibitor" evidence="2">
    <location>
        <begin position="25"/>
        <end position="84"/>
    </location>
</feature>
<feature type="chain" id="PRO_5039946141" description="Cathepsin propeptide inhibitor domain-containing protein" evidence="1">
    <location>
        <begin position="19"/>
        <end position="97"/>
    </location>
</feature>
<gene>
    <name evidence="3" type="ORF">PVAND_013791</name>
</gene>
<dbReference type="Gene3D" id="1.10.287.2250">
    <property type="match status" value="1"/>
</dbReference>
<keyword evidence="4" id="KW-1185">Reference proteome</keyword>
<dbReference type="SMART" id="SM00848">
    <property type="entry name" value="Inhibitor_I29"/>
    <property type="match status" value="1"/>
</dbReference>
<keyword evidence="1" id="KW-0732">Signal</keyword>
<dbReference type="EMBL" id="JADBJN010000001">
    <property type="protein sequence ID" value="KAG5684566.1"/>
    <property type="molecule type" value="Genomic_DNA"/>
</dbReference>
<name>A0A9J6CSD8_POLVA</name>
<accession>A0A9J6CSD8</accession>
<evidence type="ECO:0000313" key="3">
    <source>
        <dbReference type="EMBL" id="KAG5684566.1"/>
    </source>
</evidence>
<proteinExistence type="predicted"/>
<comment type="caution">
    <text evidence="3">The sequence shown here is derived from an EMBL/GenBank/DDBJ whole genome shotgun (WGS) entry which is preliminary data.</text>
</comment>
<evidence type="ECO:0000259" key="2">
    <source>
        <dbReference type="SMART" id="SM00848"/>
    </source>
</evidence>
<dbReference type="InterPro" id="IPR013201">
    <property type="entry name" value="Prot_inhib_I29"/>
</dbReference>
<dbReference type="SUPFAM" id="SSF54001">
    <property type="entry name" value="Cysteine proteinases"/>
    <property type="match status" value="1"/>
</dbReference>
<protein>
    <recommendedName>
        <fullName evidence="2">Cathepsin propeptide inhibitor domain-containing protein</fullName>
    </recommendedName>
</protein>